<proteinExistence type="predicted"/>
<dbReference type="Gene3D" id="3.90.320.10">
    <property type="match status" value="1"/>
</dbReference>
<dbReference type="InterPro" id="IPR011604">
    <property type="entry name" value="PDDEXK-like_dom_sf"/>
</dbReference>
<name>A0ABW3DN47_9ACTN</name>
<dbReference type="Proteomes" id="UP001597024">
    <property type="component" value="Unassembled WGS sequence"/>
</dbReference>
<dbReference type="EMBL" id="JBHTHX010000196">
    <property type="protein sequence ID" value="MFD0884609.1"/>
    <property type="molecule type" value="Genomic_DNA"/>
</dbReference>
<organism evidence="1 2">
    <name type="scientific">Streptosporangium algeriense</name>
    <dbReference type="NCBI Taxonomy" id="1682748"/>
    <lineage>
        <taxon>Bacteria</taxon>
        <taxon>Bacillati</taxon>
        <taxon>Actinomycetota</taxon>
        <taxon>Actinomycetes</taxon>
        <taxon>Streptosporangiales</taxon>
        <taxon>Streptosporangiaceae</taxon>
        <taxon>Streptosporangium</taxon>
    </lineage>
</organism>
<evidence type="ECO:0000313" key="1">
    <source>
        <dbReference type="EMBL" id="MFD0884609.1"/>
    </source>
</evidence>
<comment type="caution">
    <text evidence="1">The sequence shown here is derived from an EMBL/GenBank/DDBJ whole genome shotgun (WGS) entry which is preliminary data.</text>
</comment>
<evidence type="ECO:0000313" key="2">
    <source>
        <dbReference type="Proteomes" id="UP001597024"/>
    </source>
</evidence>
<accession>A0ABW3DN47</accession>
<evidence type="ECO:0008006" key="3">
    <source>
        <dbReference type="Google" id="ProtNLM"/>
    </source>
</evidence>
<keyword evidence="2" id="KW-1185">Reference proteome</keyword>
<protein>
    <recommendedName>
        <fullName evidence="3">PD-(D/E)XK endonuclease-like domain-containing protein</fullName>
    </recommendedName>
</protein>
<sequence length="261" mass="28820">MAMFSQPDAGWATTPLSGLAATIATTVVQTVKDAGANAPRSRQRVIGPSEIGMPCTRRMAYKLLDHPEVNTSSDPWASIVGTSVHAWMAETYEAENRRLGWQRYLIEQRLHIRGNIYGNSDLFDRDPSVRAVIDWKVVGDEQLKKYRKNGPGPQYETQGHLYGFGQEQAGEQVDNVAVVFLPRTGRIDGLHVWTAPYDRSIALGALERLDNVLTALDALDPASNPQNWDLFPATEAYCTYCAYFQPGSTDLSRGCPGATTK</sequence>
<reference evidence="2" key="1">
    <citation type="journal article" date="2019" name="Int. J. Syst. Evol. Microbiol.">
        <title>The Global Catalogue of Microorganisms (GCM) 10K type strain sequencing project: providing services to taxonomists for standard genome sequencing and annotation.</title>
        <authorList>
            <consortium name="The Broad Institute Genomics Platform"/>
            <consortium name="The Broad Institute Genome Sequencing Center for Infectious Disease"/>
            <person name="Wu L."/>
            <person name="Ma J."/>
        </authorList>
    </citation>
    <scope>NUCLEOTIDE SEQUENCE [LARGE SCALE GENOMIC DNA]</scope>
    <source>
        <strain evidence="2">CCUG 62974</strain>
    </source>
</reference>
<gene>
    <name evidence="1" type="ORF">ACFQ08_08590</name>
</gene>